<dbReference type="EMBL" id="LUTY01001764">
    <property type="protein sequence ID" value="OAD21256.1"/>
    <property type="molecule type" value="Genomic_DNA"/>
</dbReference>
<protein>
    <submittedName>
        <fullName evidence="1">Uncharacterized protein</fullName>
    </submittedName>
</protein>
<accession>A0A176RZY9</accession>
<dbReference type="AlphaFoldDB" id="A0A176RZY9"/>
<sequence>MTFSDPQGGTVQEHDIYEDYIWLAHGVGLIKGNSILNWSDADGNTGKEEDNQELRWAQVNGVQYGNGVQLWNGFDTSHALAWFQESSMYMRRILNDNQEYWASFELDFENLFYAYQLQWATPVSVPGLDLTLAYIKMNGDQLTIYNVKYQGVNYLTQWKLLESPRLGFSFEKIALME</sequence>
<keyword evidence="2" id="KW-1185">Reference proteome</keyword>
<organism evidence="1 2">
    <name type="scientific">Candidatus Thiomargarita nelsonii</name>
    <dbReference type="NCBI Taxonomy" id="1003181"/>
    <lineage>
        <taxon>Bacteria</taxon>
        <taxon>Pseudomonadati</taxon>
        <taxon>Pseudomonadota</taxon>
        <taxon>Gammaproteobacteria</taxon>
        <taxon>Thiotrichales</taxon>
        <taxon>Thiotrichaceae</taxon>
        <taxon>Thiomargarita</taxon>
    </lineage>
</organism>
<reference evidence="1 2" key="1">
    <citation type="submission" date="2016-05" db="EMBL/GenBank/DDBJ databases">
        <title>Single-cell genome of chain-forming Candidatus Thiomargarita nelsonii and comparison to other large sulfur-oxidizing bacteria.</title>
        <authorList>
            <person name="Winkel M."/>
            <person name="Salman V."/>
            <person name="Woyke T."/>
            <person name="Schulz-Vogt H."/>
            <person name="Richter M."/>
            <person name="Flood B."/>
            <person name="Bailey J."/>
            <person name="Amann R."/>
            <person name="Mussmann M."/>
        </authorList>
    </citation>
    <scope>NUCLEOTIDE SEQUENCE [LARGE SCALE GENOMIC DNA]</scope>
    <source>
        <strain evidence="1 2">THI036</strain>
    </source>
</reference>
<name>A0A176RZY9_9GAMM</name>
<comment type="caution">
    <text evidence="1">The sequence shown here is derived from an EMBL/GenBank/DDBJ whole genome shotgun (WGS) entry which is preliminary data.</text>
</comment>
<proteinExistence type="predicted"/>
<gene>
    <name evidence="1" type="ORF">THIOM_002982</name>
</gene>
<evidence type="ECO:0000313" key="1">
    <source>
        <dbReference type="EMBL" id="OAD21256.1"/>
    </source>
</evidence>
<dbReference type="Proteomes" id="UP000076962">
    <property type="component" value="Unassembled WGS sequence"/>
</dbReference>
<evidence type="ECO:0000313" key="2">
    <source>
        <dbReference type="Proteomes" id="UP000076962"/>
    </source>
</evidence>